<feature type="transmembrane region" description="Helical" evidence="1">
    <location>
        <begin position="30"/>
        <end position="50"/>
    </location>
</feature>
<keyword evidence="1" id="KW-0812">Transmembrane</keyword>
<evidence type="ECO:0000313" key="3">
    <source>
        <dbReference type="Proteomes" id="UP001157134"/>
    </source>
</evidence>
<keyword evidence="1" id="KW-0472">Membrane</keyword>
<dbReference type="RefSeq" id="WP_284296045.1">
    <property type="nucleotide sequence ID" value="NZ_BSSV01000001.1"/>
</dbReference>
<sequence length="305" mass="34546">MSYTNKGVFGVQPHPASSVLCVISPKHVKSLLVVLALVAIVLVMFLVAVIKADIHQWLAKDSKSQANEDGHIKVEKIWVNPGDYIQVSSRLMSFKINKDKREGSVLAKKLENKVRAKLELNRKEIASLKYAHQQKLQALYNERDEIKTAIIANKYYNNALGASDMNNADLSSHIPLLNERLRDVSIAIRDEPLIFKEQLRILLWYKSDLGYQLENLELHNSYTLIADSEGFIEKIHLSTSNLLNENTMLISMTMTNDSASELEQKTGADVSGSLKQVFLLEPKIKAFEHLVDARLKKAAFKYLHY</sequence>
<accession>A0ABQ6HCJ2</accession>
<keyword evidence="3" id="KW-1185">Reference proteome</keyword>
<gene>
    <name evidence="2" type="ORF">tloyanaT_07120</name>
</gene>
<evidence type="ECO:0000256" key="1">
    <source>
        <dbReference type="SAM" id="Phobius"/>
    </source>
</evidence>
<name>A0ABQ6HCJ2_9GAMM</name>
<protein>
    <recommendedName>
        <fullName evidence="4">HlyD family secretion protein</fullName>
    </recommendedName>
</protein>
<proteinExistence type="predicted"/>
<evidence type="ECO:0008006" key="4">
    <source>
        <dbReference type="Google" id="ProtNLM"/>
    </source>
</evidence>
<evidence type="ECO:0000313" key="2">
    <source>
        <dbReference type="EMBL" id="GLX84460.1"/>
    </source>
</evidence>
<organism evidence="2 3">
    <name type="scientific">Thalassotalea loyana</name>
    <dbReference type="NCBI Taxonomy" id="280483"/>
    <lineage>
        <taxon>Bacteria</taxon>
        <taxon>Pseudomonadati</taxon>
        <taxon>Pseudomonadota</taxon>
        <taxon>Gammaproteobacteria</taxon>
        <taxon>Alteromonadales</taxon>
        <taxon>Colwelliaceae</taxon>
        <taxon>Thalassotalea</taxon>
    </lineage>
</organism>
<dbReference type="Proteomes" id="UP001157134">
    <property type="component" value="Unassembled WGS sequence"/>
</dbReference>
<dbReference type="EMBL" id="BSSV01000001">
    <property type="protein sequence ID" value="GLX84460.1"/>
    <property type="molecule type" value="Genomic_DNA"/>
</dbReference>
<comment type="caution">
    <text evidence="2">The sequence shown here is derived from an EMBL/GenBank/DDBJ whole genome shotgun (WGS) entry which is preliminary data.</text>
</comment>
<keyword evidence="1" id="KW-1133">Transmembrane helix</keyword>
<reference evidence="2 3" key="1">
    <citation type="submission" date="2023-03" db="EMBL/GenBank/DDBJ databases">
        <title>Thalassotalea loyana LMG 22536T draft genome sequence.</title>
        <authorList>
            <person name="Sawabe T."/>
        </authorList>
    </citation>
    <scope>NUCLEOTIDE SEQUENCE [LARGE SCALE GENOMIC DNA]</scope>
    <source>
        <strain evidence="2 3">LMG 22536</strain>
    </source>
</reference>